<feature type="transmembrane region" description="Helical" evidence="1">
    <location>
        <begin position="6"/>
        <end position="27"/>
    </location>
</feature>
<keyword evidence="1" id="KW-0812">Transmembrane</keyword>
<organism evidence="2 3">
    <name type="scientific">Rhinolophus ferrumequinum</name>
    <name type="common">Greater horseshoe bat</name>
    <dbReference type="NCBI Taxonomy" id="59479"/>
    <lineage>
        <taxon>Eukaryota</taxon>
        <taxon>Metazoa</taxon>
        <taxon>Chordata</taxon>
        <taxon>Craniata</taxon>
        <taxon>Vertebrata</taxon>
        <taxon>Euteleostomi</taxon>
        <taxon>Mammalia</taxon>
        <taxon>Eutheria</taxon>
        <taxon>Laurasiatheria</taxon>
        <taxon>Chiroptera</taxon>
        <taxon>Yinpterochiroptera</taxon>
        <taxon>Rhinolophoidea</taxon>
        <taxon>Rhinolophidae</taxon>
        <taxon>Rhinolophinae</taxon>
        <taxon>Rhinolophus</taxon>
    </lineage>
</organism>
<dbReference type="Proteomes" id="UP000585614">
    <property type="component" value="Unassembled WGS sequence"/>
</dbReference>
<keyword evidence="1" id="KW-1133">Transmembrane helix</keyword>
<dbReference type="GO" id="GO:0030246">
    <property type="term" value="F:carbohydrate binding"/>
    <property type="evidence" value="ECO:0007669"/>
    <property type="project" value="UniProtKB-KW"/>
</dbReference>
<sequence length="70" mass="7916">MADTQVILLRLISGILGVLCLALMAALETLKNLLLNQVIHPILSRGRTTEPQEEFHELPSTFFLDWMVLQ</sequence>
<gene>
    <name evidence="2" type="ORF">mRhiFer1_007461</name>
</gene>
<keyword evidence="1" id="KW-0472">Membrane</keyword>
<accession>A0A7J7WQ94</accession>
<evidence type="ECO:0000313" key="3">
    <source>
        <dbReference type="Proteomes" id="UP000585614"/>
    </source>
</evidence>
<dbReference type="EMBL" id="JACAGC010000010">
    <property type="protein sequence ID" value="KAF6339595.1"/>
    <property type="molecule type" value="Genomic_DNA"/>
</dbReference>
<keyword evidence="2" id="KW-0430">Lectin</keyword>
<dbReference type="AlphaFoldDB" id="A0A7J7WQ94"/>
<evidence type="ECO:0000313" key="2">
    <source>
        <dbReference type="EMBL" id="KAF6339595.1"/>
    </source>
</evidence>
<comment type="caution">
    <text evidence="2">The sequence shown here is derived from an EMBL/GenBank/DDBJ whole genome shotgun (WGS) entry which is preliminary data.</text>
</comment>
<name>A0A7J7WQ94_RHIFE</name>
<protein>
    <submittedName>
        <fullName evidence="2">Killer cell lectin like receptor D1</fullName>
    </submittedName>
</protein>
<evidence type="ECO:0000256" key="1">
    <source>
        <dbReference type="SAM" id="Phobius"/>
    </source>
</evidence>
<keyword evidence="2" id="KW-0675">Receptor</keyword>
<reference evidence="2 3" key="1">
    <citation type="journal article" date="2020" name="Nature">
        <title>Six reference-quality genomes reveal evolution of bat adaptations.</title>
        <authorList>
            <person name="Jebb D."/>
            <person name="Huang Z."/>
            <person name="Pippel M."/>
            <person name="Hughes G.M."/>
            <person name="Lavrichenko K."/>
            <person name="Devanna P."/>
            <person name="Winkler S."/>
            <person name="Jermiin L.S."/>
            <person name="Skirmuntt E.C."/>
            <person name="Katzourakis A."/>
            <person name="Burkitt-Gray L."/>
            <person name="Ray D.A."/>
            <person name="Sullivan K.A.M."/>
            <person name="Roscito J.G."/>
            <person name="Kirilenko B.M."/>
            <person name="Davalos L.M."/>
            <person name="Corthals A.P."/>
            <person name="Power M.L."/>
            <person name="Jones G."/>
            <person name="Ransome R.D."/>
            <person name="Dechmann D.K.N."/>
            <person name="Locatelli A.G."/>
            <person name="Puechmaille S.J."/>
            <person name="Fedrigo O."/>
            <person name="Jarvis E.D."/>
            <person name="Hiller M."/>
            <person name="Vernes S.C."/>
            <person name="Myers E.W."/>
            <person name="Teeling E.C."/>
        </authorList>
    </citation>
    <scope>NUCLEOTIDE SEQUENCE [LARGE SCALE GENOMIC DNA]</scope>
    <source>
        <strain evidence="2">MRhiFer1</strain>
        <tissue evidence="2">Lung</tissue>
    </source>
</reference>
<proteinExistence type="predicted"/>